<evidence type="ECO:0000256" key="1">
    <source>
        <dbReference type="SAM" id="MobiDB-lite"/>
    </source>
</evidence>
<organism evidence="3 4">
    <name type="scientific">Nocardia xishanensis</name>
    <dbReference type="NCBI Taxonomy" id="238964"/>
    <lineage>
        <taxon>Bacteria</taxon>
        <taxon>Bacillati</taxon>
        <taxon>Actinomycetota</taxon>
        <taxon>Actinomycetes</taxon>
        <taxon>Mycobacteriales</taxon>
        <taxon>Nocardiaceae</taxon>
        <taxon>Nocardia</taxon>
    </lineage>
</organism>
<feature type="region of interest" description="Disordered" evidence="1">
    <location>
        <begin position="1"/>
        <end position="20"/>
    </location>
</feature>
<dbReference type="EMBL" id="JBIRYO010000017">
    <property type="protein sequence ID" value="MFI2476587.1"/>
    <property type="molecule type" value="Genomic_DNA"/>
</dbReference>
<keyword evidence="2" id="KW-0472">Membrane</keyword>
<accession>A0ABW7X633</accession>
<dbReference type="RefSeq" id="WP_357400397.1">
    <property type="nucleotide sequence ID" value="NZ_JBEYCD010000001.1"/>
</dbReference>
<keyword evidence="2" id="KW-0812">Transmembrane</keyword>
<gene>
    <name evidence="3" type="ORF">ACH49W_24665</name>
</gene>
<feature type="transmembrane region" description="Helical" evidence="2">
    <location>
        <begin position="102"/>
        <end position="120"/>
    </location>
</feature>
<dbReference type="Proteomes" id="UP001611415">
    <property type="component" value="Unassembled WGS sequence"/>
</dbReference>
<evidence type="ECO:0008006" key="5">
    <source>
        <dbReference type="Google" id="ProtNLM"/>
    </source>
</evidence>
<name>A0ABW7X633_9NOCA</name>
<feature type="region of interest" description="Disordered" evidence="1">
    <location>
        <begin position="37"/>
        <end position="65"/>
    </location>
</feature>
<sequence>MSNKGRPDVSHISDAIRRDGTRVKRRLGELTDKFDVPTGAEDKMHHAADAARHRAADAKHYARDTAEHARAQVEHLVGRATAGAPPVTGVGKQVLGAARGRPLSITAAAVVGVVLIWWIARRRA</sequence>
<keyword evidence="2" id="KW-1133">Transmembrane helix</keyword>
<comment type="caution">
    <text evidence="3">The sequence shown here is derived from an EMBL/GenBank/DDBJ whole genome shotgun (WGS) entry which is preliminary data.</text>
</comment>
<keyword evidence="4" id="KW-1185">Reference proteome</keyword>
<evidence type="ECO:0000313" key="3">
    <source>
        <dbReference type="EMBL" id="MFI2476587.1"/>
    </source>
</evidence>
<evidence type="ECO:0000313" key="4">
    <source>
        <dbReference type="Proteomes" id="UP001611415"/>
    </source>
</evidence>
<evidence type="ECO:0000256" key="2">
    <source>
        <dbReference type="SAM" id="Phobius"/>
    </source>
</evidence>
<protein>
    <recommendedName>
        <fullName evidence="5">DUF3618 domain-containing protein</fullName>
    </recommendedName>
</protein>
<reference evidence="3 4" key="1">
    <citation type="submission" date="2024-10" db="EMBL/GenBank/DDBJ databases">
        <title>The Natural Products Discovery Center: Release of the First 8490 Sequenced Strains for Exploring Actinobacteria Biosynthetic Diversity.</title>
        <authorList>
            <person name="Kalkreuter E."/>
            <person name="Kautsar S.A."/>
            <person name="Yang D."/>
            <person name="Bader C.D."/>
            <person name="Teijaro C.N."/>
            <person name="Fluegel L."/>
            <person name="Davis C.M."/>
            <person name="Simpson J.R."/>
            <person name="Lauterbach L."/>
            <person name="Steele A.D."/>
            <person name="Gui C."/>
            <person name="Meng S."/>
            <person name="Li G."/>
            <person name="Viehrig K."/>
            <person name="Ye F."/>
            <person name="Su P."/>
            <person name="Kiefer A.F."/>
            <person name="Nichols A."/>
            <person name="Cepeda A.J."/>
            <person name="Yan W."/>
            <person name="Fan B."/>
            <person name="Jiang Y."/>
            <person name="Adhikari A."/>
            <person name="Zheng C.-J."/>
            <person name="Schuster L."/>
            <person name="Cowan T.M."/>
            <person name="Smanski M.J."/>
            <person name="Chevrette M.G."/>
            <person name="De Carvalho L.P.S."/>
            <person name="Shen B."/>
        </authorList>
    </citation>
    <scope>NUCLEOTIDE SEQUENCE [LARGE SCALE GENOMIC DNA]</scope>
    <source>
        <strain evidence="3 4">NPDC019275</strain>
    </source>
</reference>
<proteinExistence type="predicted"/>